<dbReference type="InterPro" id="IPR035897">
    <property type="entry name" value="Toll_tir_struct_dom_sf"/>
</dbReference>
<dbReference type="GO" id="GO:0006954">
    <property type="term" value="P:inflammatory response"/>
    <property type="evidence" value="ECO:0007669"/>
    <property type="project" value="TreeGrafter"/>
</dbReference>
<reference evidence="8" key="2">
    <citation type="submission" date="2025-08" db="UniProtKB">
        <authorList>
            <consortium name="Ensembl"/>
        </authorList>
    </citation>
    <scope>IDENTIFICATION</scope>
</reference>
<evidence type="ECO:0000259" key="7">
    <source>
        <dbReference type="PROSITE" id="PS50104"/>
    </source>
</evidence>
<name>A0AAR2L6N9_PYGNA</name>
<feature type="transmembrane region" description="Helical" evidence="6">
    <location>
        <begin position="124"/>
        <end position="152"/>
    </location>
</feature>
<dbReference type="AlphaFoldDB" id="A0AAR2L6N9"/>
<dbReference type="GO" id="GO:0038023">
    <property type="term" value="F:signaling receptor activity"/>
    <property type="evidence" value="ECO:0007669"/>
    <property type="project" value="TreeGrafter"/>
</dbReference>
<comment type="subcellular location">
    <subcellularLocation>
        <location evidence="1">Membrane</location>
        <topology evidence="1">Single-pass membrane protein</topology>
    </subcellularLocation>
</comment>
<sequence>MFHNLTKLEKLMLFYCRLFSVDGTLTKDLKSLRFLQLTFRDYVTVYSGFFEPLTSLKNLGIYDLQLFCNCDNVDFSKWVKENKKVQVEIMNPELDELQCLSNNGLDRPNLQVFGKQICFFELDFVLFVLTSLGVIFFMLVVLIQRIAVYYIYSLYHIGRAWFEQAVRKDRMVDFQLGKDVVENITDSLYESRYTLCLVSRNYLCSHWCSLEMRLATCRLQVEHKDVLILVFLEKIPSHLLSAHHRLARLVKSRTYLDWPQDPNHHNAFWDRLWDKLKPDAVI</sequence>
<keyword evidence="4 6" id="KW-1133">Transmembrane helix</keyword>
<dbReference type="Gene3D" id="3.40.50.10140">
    <property type="entry name" value="Toll/interleukin-1 receptor homology (TIR) domain"/>
    <property type="match status" value="1"/>
</dbReference>
<keyword evidence="5 6" id="KW-0472">Membrane</keyword>
<dbReference type="GeneTree" id="ENSGT00940000166466"/>
<dbReference type="GO" id="GO:0002224">
    <property type="term" value="P:toll-like receptor signaling pathway"/>
    <property type="evidence" value="ECO:0007669"/>
    <property type="project" value="TreeGrafter"/>
</dbReference>
<dbReference type="PANTHER" id="PTHR24365">
    <property type="entry name" value="TOLL-LIKE RECEPTOR"/>
    <property type="match status" value="1"/>
</dbReference>
<evidence type="ECO:0000313" key="8">
    <source>
        <dbReference type="Ensembl" id="ENSPNAP00000070317.1"/>
    </source>
</evidence>
<evidence type="ECO:0000256" key="4">
    <source>
        <dbReference type="ARBA" id="ARBA00022989"/>
    </source>
</evidence>
<dbReference type="Ensembl" id="ENSPNAT00000064246.1">
    <property type="protein sequence ID" value="ENSPNAP00000070317.1"/>
    <property type="gene ID" value="ENSPNAG00000035899.1"/>
</dbReference>
<dbReference type="Gene3D" id="3.80.10.10">
    <property type="entry name" value="Ribonuclease Inhibitor"/>
    <property type="match status" value="1"/>
</dbReference>
<evidence type="ECO:0000256" key="1">
    <source>
        <dbReference type="ARBA" id="ARBA00004167"/>
    </source>
</evidence>
<dbReference type="PROSITE" id="PS50104">
    <property type="entry name" value="TIR"/>
    <property type="match status" value="1"/>
</dbReference>
<dbReference type="InterPro" id="IPR000157">
    <property type="entry name" value="TIR_dom"/>
</dbReference>
<evidence type="ECO:0000256" key="3">
    <source>
        <dbReference type="ARBA" id="ARBA00022729"/>
    </source>
</evidence>
<proteinExistence type="predicted"/>
<keyword evidence="3" id="KW-0732">Signal</keyword>
<feature type="domain" description="TIR" evidence="7">
    <location>
        <begin position="144"/>
        <end position="276"/>
    </location>
</feature>
<dbReference type="Proteomes" id="UP001501920">
    <property type="component" value="Chromosome 11"/>
</dbReference>
<dbReference type="Pfam" id="PF01582">
    <property type="entry name" value="TIR"/>
    <property type="match status" value="1"/>
</dbReference>
<reference evidence="8 9" key="1">
    <citation type="submission" date="2020-10" db="EMBL/GenBank/DDBJ databases">
        <title>Pygocentrus nattereri (red-bellied piranha) genome, fPygNat1, primary haplotype.</title>
        <authorList>
            <person name="Myers G."/>
            <person name="Meyer A."/>
            <person name="Karagic N."/>
            <person name="Pippel M."/>
            <person name="Winkler S."/>
            <person name="Tracey A."/>
            <person name="Wood J."/>
            <person name="Formenti G."/>
            <person name="Howe K."/>
            <person name="Fedrigo O."/>
            <person name="Jarvis E.D."/>
        </authorList>
    </citation>
    <scope>NUCLEOTIDE SEQUENCE [LARGE SCALE GENOMIC DNA]</scope>
</reference>
<dbReference type="PANTHER" id="PTHR24365:SF522">
    <property type="entry name" value="LOW QUALITY PROTEIN: TOLL-LIKE RECEPTOR 13-RELATED"/>
    <property type="match status" value="1"/>
</dbReference>
<keyword evidence="2 6" id="KW-0812">Transmembrane</keyword>
<evidence type="ECO:0000256" key="2">
    <source>
        <dbReference type="ARBA" id="ARBA00022692"/>
    </source>
</evidence>
<evidence type="ECO:0000256" key="6">
    <source>
        <dbReference type="SAM" id="Phobius"/>
    </source>
</evidence>
<dbReference type="SMART" id="SM00255">
    <property type="entry name" value="TIR"/>
    <property type="match status" value="1"/>
</dbReference>
<reference evidence="8" key="3">
    <citation type="submission" date="2025-09" db="UniProtKB">
        <authorList>
            <consortium name="Ensembl"/>
        </authorList>
    </citation>
    <scope>IDENTIFICATION</scope>
</reference>
<accession>A0AAR2L6N9</accession>
<dbReference type="SUPFAM" id="SSF52058">
    <property type="entry name" value="L domain-like"/>
    <property type="match status" value="1"/>
</dbReference>
<evidence type="ECO:0000256" key="5">
    <source>
        <dbReference type="ARBA" id="ARBA00023136"/>
    </source>
</evidence>
<protein>
    <recommendedName>
        <fullName evidence="7">TIR domain-containing protein</fullName>
    </recommendedName>
</protein>
<organism evidence="8 9">
    <name type="scientific">Pygocentrus nattereri</name>
    <name type="common">Red-bellied piranha</name>
    <dbReference type="NCBI Taxonomy" id="42514"/>
    <lineage>
        <taxon>Eukaryota</taxon>
        <taxon>Metazoa</taxon>
        <taxon>Chordata</taxon>
        <taxon>Craniata</taxon>
        <taxon>Vertebrata</taxon>
        <taxon>Euteleostomi</taxon>
        <taxon>Actinopterygii</taxon>
        <taxon>Neopterygii</taxon>
        <taxon>Teleostei</taxon>
        <taxon>Ostariophysi</taxon>
        <taxon>Characiformes</taxon>
        <taxon>Characoidei</taxon>
        <taxon>Pygocentrus</taxon>
    </lineage>
</organism>
<evidence type="ECO:0000313" key="9">
    <source>
        <dbReference type="Proteomes" id="UP001501920"/>
    </source>
</evidence>
<keyword evidence="9" id="KW-1185">Reference proteome</keyword>
<dbReference type="GO" id="GO:0005886">
    <property type="term" value="C:plasma membrane"/>
    <property type="evidence" value="ECO:0007669"/>
    <property type="project" value="TreeGrafter"/>
</dbReference>
<dbReference type="SUPFAM" id="SSF52200">
    <property type="entry name" value="Toll/Interleukin receptor TIR domain"/>
    <property type="match status" value="1"/>
</dbReference>
<dbReference type="InterPro" id="IPR032675">
    <property type="entry name" value="LRR_dom_sf"/>
</dbReference>